<feature type="region of interest" description="Disordered" evidence="1">
    <location>
        <begin position="874"/>
        <end position="909"/>
    </location>
</feature>
<protein>
    <submittedName>
        <fullName evidence="2">Uncharacterized protein</fullName>
    </submittedName>
</protein>
<proteinExistence type="predicted"/>
<feature type="compositionally biased region" description="Polar residues" evidence="1">
    <location>
        <begin position="703"/>
        <end position="718"/>
    </location>
</feature>
<feature type="compositionally biased region" description="Low complexity" evidence="1">
    <location>
        <begin position="1781"/>
        <end position="1790"/>
    </location>
</feature>
<feature type="compositionally biased region" description="Polar residues" evidence="1">
    <location>
        <begin position="362"/>
        <end position="380"/>
    </location>
</feature>
<feature type="compositionally biased region" description="Polar residues" evidence="1">
    <location>
        <begin position="1159"/>
        <end position="1187"/>
    </location>
</feature>
<feature type="compositionally biased region" description="Basic and acidic residues" evidence="1">
    <location>
        <begin position="35"/>
        <end position="48"/>
    </location>
</feature>
<feature type="region of interest" description="Disordered" evidence="1">
    <location>
        <begin position="157"/>
        <end position="179"/>
    </location>
</feature>
<evidence type="ECO:0000256" key="1">
    <source>
        <dbReference type="SAM" id="MobiDB-lite"/>
    </source>
</evidence>
<feature type="compositionally biased region" description="Polar residues" evidence="1">
    <location>
        <begin position="422"/>
        <end position="448"/>
    </location>
</feature>
<feature type="compositionally biased region" description="Polar residues" evidence="1">
    <location>
        <begin position="1646"/>
        <end position="1657"/>
    </location>
</feature>
<feature type="region of interest" description="Disordered" evidence="1">
    <location>
        <begin position="201"/>
        <end position="546"/>
    </location>
</feature>
<keyword evidence="3" id="KW-1185">Reference proteome</keyword>
<feature type="compositionally biased region" description="Polar residues" evidence="1">
    <location>
        <begin position="1909"/>
        <end position="1920"/>
    </location>
</feature>
<feature type="compositionally biased region" description="Basic and acidic residues" evidence="1">
    <location>
        <begin position="1857"/>
        <end position="1873"/>
    </location>
</feature>
<feature type="compositionally biased region" description="Low complexity" evidence="1">
    <location>
        <begin position="396"/>
        <end position="414"/>
    </location>
</feature>
<feature type="compositionally biased region" description="Low complexity" evidence="1">
    <location>
        <begin position="1232"/>
        <end position="1248"/>
    </location>
</feature>
<feature type="compositionally biased region" description="Low complexity" evidence="1">
    <location>
        <begin position="1889"/>
        <end position="1900"/>
    </location>
</feature>
<feature type="compositionally biased region" description="Polar residues" evidence="1">
    <location>
        <begin position="764"/>
        <end position="773"/>
    </location>
</feature>
<feature type="compositionally biased region" description="Polar residues" evidence="1">
    <location>
        <begin position="730"/>
        <end position="754"/>
    </location>
</feature>
<reference evidence="2" key="1">
    <citation type="journal article" date="2011" name="Genome Biol.">
        <title>The draft genome of the carcinogenic human liver fluke Clonorchis sinensis.</title>
        <authorList>
            <person name="Wang X."/>
            <person name="Chen W."/>
            <person name="Huang Y."/>
            <person name="Sun J."/>
            <person name="Men J."/>
            <person name="Liu H."/>
            <person name="Luo F."/>
            <person name="Guo L."/>
            <person name="Lv X."/>
            <person name="Deng C."/>
            <person name="Zhou C."/>
            <person name="Fan Y."/>
            <person name="Li X."/>
            <person name="Huang L."/>
            <person name="Hu Y."/>
            <person name="Liang C."/>
            <person name="Hu X."/>
            <person name="Xu J."/>
            <person name="Yu X."/>
        </authorList>
    </citation>
    <scope>NUCLEOTIDE SEQUENCE [LARGE SCALE GENOMIC DNA]</scope>
    <source>
        <strain evidence="2">Henan</strain>
    </source>
</reference>
<feature type="compositionally biased region" description="Polar residues" evidence="1">
    <location>
        <begin position="1932"/>
        <end position="1943"/>
    </location>
</feature>
<feature type="compositionally biased region" description="Polar residues" evidence="1">
    <location>
        <begin position="163"/>
        <end position="174"/>
    </location>
</feature>
<feature type="compositionally biased region" description="Polar residues" evidence="1">
    <location>
        <begin position="505"/>
        <end position="530"/>
    </location>
</feature>
<feature type="compositionally biased region" description="Polar residues" evidence="1">
    <location>
        <begin position="876"/>
        <end position="904"/>
    </location>
</feature>
<feature type="region of interest" description="Disordered" evidence="1">
    <location>
        <begin position="1839"/>
        <end position="1964"/>
    </location>
</feature>
<accession>G7YKP9</accession>
<feature type="region of interest" description="Disordered" evidence="1">
    <location>
        <begin position="1159"/>
        <end position="1271"/>
    </location>
</feature>
<name>G7YKP9_CLOSI</name>
<reference key="2">
    <citation type="submission" date="2011-10" db="EMBL/GenBank/DDBJ databases">
        <title>The genome and transcriptome sequence of Clonorchis sinensis provide insights into the carcinogenic liver fluke.</title>
        <authorList>
            <person name="Wang X."/>
            <person name="Huang Y."/>
            <person name="Chen W."/>
            <person name="Liu H."/>
            <person name="Guo L."/>
            <person name="Chen Y."/>
            <person name="Luo F."/>
            <person name="Zhou W."/>
            <person name="Sun J."/>
            <person name="Mao Q."/>
            <person name="Liang P."/>
            <person name="Zhou C."/>
            <person name="Tian Y."/>
            <person name="Men J."/>
            <person name="Lv X."/>
            <person name="Huang L."/>
            <person name="Zhou J."/>
            <person name="Hu Y."/>
            <person name="Li R."/>
            <person name="Zhang F."/>
            <person name="Lei H."/>
            <person name="Li X."/>
            <person name="Hu X."/>
            <person name="Liang C."/>
            <person name="Xu J."/>
            <person name="Wu Z."/>
            <person name="Yu X."/>
        </authorList>
    </citation>
    <scope>NUCLEOTIDE SEQUENCE</scope>
    <source>
        <strain>Henan</strain>
    </source>
</reference>
<evidence type="ECO:0000313" key="2">
    <source>
        <dbReference type="EMBL" id="GAA53530.1"/>
    </source>
</evidence>
<dbReference type="EMBL" id="DF143520">
    <property type="protein sequence ID" value="GAA53530.1"/>
    <property type="molecule type" value="Genomic_DNA"/>
</dbReference>
<feature type="region of interest" description="Disordered" evidence="1">
    <location>
        <begin position="703"/>
        <end position="773"/>
    </location>
</feature>
<feature type="compositionally biased region" description="Polar residues" evidence="1">
    <location>
        <begin position="260"/>
        <end position="269"/>
    </location>
</feature>
<feature type="compositionally biased region" description="Polar residues" evidence="1">
    <location>
        <begin position="302"/>
        <end position="328"/>
    </location>
</feature>
<sequence length="1964" mass="212009">MEKNIAAEHLNTLDTFSSNPGAQATIALAPSLVKSAEDSTHDQDDLQDKPPSPLSLQQGGGVGLLQSPPFGMDNLLASGSEGAAADTSLKDHTLADLSDDYSEMDEPPAQASIPLATTVWVTDTELEHDTRLTKQTSVVDSCTNGLAGAETKEVKQSAFGDCSATTPDATQSSRPVRKSVQELYGQPSWWGDGDDSYSYPHTSMLSPKANSKTSPKKTAPEPASEPCTEPTSVSVSQSERPRAESFVIAFGPSKAAGDKPSSTSGSLSQCIPDRLRRGFDERERERQQEKLRRQAANEASKPVTTKLTRGQPLKTTRASNVTTTSNGAATRVVHSARGSRPVSGTLRNDSRAVKSVGPARSAWTTTATSKIPASRPTTGSYVPRCAQTVTERTAPTRRAVTASSSPASPVSKKPISCVSAGVTPSATSTPVTNWRWNTAETPRSSVTSRGDRKPSESATEPPSLFSARTLGRRGPVPVTNPGTGRRTVPPSQSRPSLRSAPIVSIPQTTRRGIATTSTSVGAPAVSQKSSVRAPVKGAPANRVGPENTRRFMSATASSGAKRVTINETLNNRHSQSPSAVPNSAKKPVTSMKLRRPPSSSANATTTNSCSMPISRAHPRRQTFPRGSELTALVMATIDSYEDPKEYLLYRMLQGTDLTEAAPSTDDVFRSFRSRSPSLSKPRVTVVNIDPDSDLALTSKPVNLNGMSQRVQQHSSSAVDGSKSRKEYPDRTQQSPSSTTGQAAALQNNSCSENVSAVDPKATQPMLSSTSPVQQRRLFKLSVEDCLPESTADPLSSSMLVSSSITSLAPSCAGTYILDANETLASKGLLGNFVSDISAQVGSVPRLPSITEPDSLTPRGSPVEMFDVARSHRQETDYQQMSMSSIDQRPRSVTKTSMEPVTVSKTQERAQKSYTMEEHSNAAFEHRPSFRPPINVDSHNSLSNTFGRHLNTSTSSRIEACKDDVELDRTEGPLASCSEAFDGEMLVRSSITSLAPSCAATYVLDVDETLAAQGHLPAIVQSREDLLSPTGRRKLLGRSRSEDCTTSTKTCLANNGQDVLWDVLETEECVEDVGLSGFDGQLPPTQQVVDQYQNKFIPGRTAKLMANEDVDAFRLLPQPVCSQLPIEIDSSRTDFEARLQIMSGTPTPLDHDAPVTGSWRQRQSNIVISRSTRPSDSLSTYVGTTQPNGGDAAPLNVQLPTSAPPGSRDNAMFRQTPIRPGYAPVALKRPERSSSTSDSSPSTSVSVPSGTNRQEAPREYVPTSSPILKPDHPSSTFVHPLADIHDCYRALQDSVNFLIQSHNGSLPLGETDQSEQFIEYGNTTNPTRQSDYRAGGLHYTQQPLLVAHPPVQRLPSAAVWPSEISCLIDESRRLLSKRNRLDGRQRSTASLDSALEKYEEAMAEPVQTNCGSLRYRRSVVTAIQRHSFLSEKPHEARISSVNPNLIPAGDSDARKVSTCSSVGKSAVQDVVNFGTSLNAYHAANGCHVTSRTGSSSVPEPASPTNSSLLQSAVPRDVWTHDRSDHGVPFPYGTETFTRTRVGQPSRNRVRTVSGDKNIHYNDPNLHIPCHPVLNRATPNDPVMADEVVGGSHEIDSRTFTRRKNTQKPVPVVDSEAYKAWITSISAISQGIDSLTKTSLLRSQSGKEFTSIDNRSPSTAHCLPEKTTSDLPDSTTGPAVNEPVRSAFVTPIPLRSVTKNPGVQRLSAPHNPAYNLGGTAEAFDQTYKTEMDTSETSGVPASFRTELGDSNDSAMYYSLMVDSIRQLSFKLRECSDRLVRQVSSQQSNVTVQARADGRGSRTSSTDSVPTSTKYALNDALENMHTINEQLKIVDKLLFSTQPTSRSRSDDSYQRQTSLPKRDHFQFVPIDQDRHISSGQQAWPITDAKVATSGPTDTTTITTNKSVGRLAPSNNAPKATSPSKPAEPSAKWEQSRQSDVPTQKVQYNPVCSGAPTNAINEEDEEYY</sequence>
<feature type="region of interest" description="Disordered" evidence="1">
    <location>
        <begin position="28"/>
        <end position="89"/>
    </location>
</feature>
<evidence type="ECO:0000313" key="3">
    <source>
        <dbReference type="Proteomes" id="UP000008909"/>
    </source>
</evidence>
<dbReference type="Proteomes" id="UP000008909">
    <property type="component" value="Unassembled WGS sequence"/>
</dbReference>
<feature type="compositionally biased region" description="Polar residues" evidence="1">
    <location>
        <begin position="229"/>
        <end position="238"/>
    </location>
</feature>
<organism evidence="2 3">
    <name type="scientific">Clonorchis sinensis</name>
    <name type="common">Chinese liver fluke</name>
    <dbReference type="NCBI Taxonomy" id="79923"/>
    <lineage>
        <taxon>Eukaryota</taxon>
        <taxon>Metazoa</taxon>
        <taxon>Spiralia</taxon>
        <taxon>Lophotrochozoa</taxon>
        <taxon>Platyhelminthes</taxon>
        <taxon>Trematoda</taxon>
        <taxon>Digenea</taxon>
        <taxon>Opisthorchiida</taxon>
        <taxon>Opisthorchiata</taxon>
        <taxon>Opisthorchiidae</taxon>
        <taxon>Clonorchis</taxon>
    </lineage>
</organism>
<feature type="compositionally biased region" description="Polar residues" evidence="1">
    <location>
        <begin position="1798"/>
        <end position="1808"/>
    </location>
</feature>
<gene>
    <name evidence="2" type="ORF">CLF_110428</name>
</gene>
<feature type="compositionally biased region" description="Low complexity" evidence="1">
    <location>
        <begin position="598"/>
        <end position="608"/>
    </location>
</feature>
<feature type="region of interest" description="Disordered" evidence="1">
    <location>
        <begin position="571"/>
        <end position="620"/>
    </location>
</feature>
<feature type="compositionally biased region" description="Polar residues" evidence="1">
    <location>
        <begin position="1667"/>
        <end position="1676"/>
    </location>
</feature>
<feature type="compositionally biased region" description="Basic and acidic residues" evidence="1">
    <location>
        <begin position="273"/>
        <end position="292"/>
    </location>
</feature>
<feature type="compositionally biased region" description="Polar residues" evidence="1">
    <location>
        <begin position="571"/>
        <end position="581"/>
    </location>
</feature>
<feature type="compositionally biased region" description="Polar residues" evidence="1">
    <location>
        <begin position="201"/>
        <end position="213"/>
    </location>
</feature>
<feature type="region of interest" description="Disordered" evidence="1">
    <location>
        <begin position="1487"/>
        <end position="1506"/>
    </location>
</feature>
<feature type="region of interest" description="Disordered" evidence="1">
    <location>
        <begin position="1781"/>
        <end position="1808"/>
    </location>
</feature>
<feature type="region of interest" description="Disordered" evidence="1">
    <location>
        <begin position="1646"/>
        <end position="1679"/>
    </location>
</feature>